<keyword evidence="2" id="KW-0472">Membrane</keyword>
<evidence type="ECO:0000313" key="4">
    <source>
        <dbReference type="Proteomes" id="UP001154282"/>
    </source>
</evidence>
<gene>
    <name evidence="3" type="ORF">LITE_LOCUS10245</name>
</gene>
<dbReference type="InterPro" id="IPR023614">
    <property type="entry name" value="Porin_dom_sf"/>
</dbReference>
<dbReference type="InterPro" id="IPR001925">
    <property type="entry name" value="Porin_Euk"/>
</dbReference>
<evidence type="ECO:0000313" key="3">
    <source>
        <dbReference type="EMBL" id="CAI0399304.1"/>
    </source>
</evidence>
<evidence type="ECO:0000256" key="2">
    <source>
        <dbReference type="SAM" id="Phobius"/>
    </source>
</evidence>
<keyword evidence="2" id="KW-0812">Transmembrane</keyword>
<dbReference type="GO" id="GO:0008308">
    <property type="term" value="F:voltage-gated monoatomic anion channel activity"/>
    <property type="evidence" value="ECO:0007669"/>
    <property type="project" value="InterPro"/>
</dbReference>
<protein>
    <submittedName>
        <fullName evidence="3">Uncharacterized protein</fullName>
    </submittedName>
</protein>
<dbReference type="GO" id="GO:0005741">
    <property type="term" value="C:mitochondrial outer membrane"/>
    <property type="evidence" value="ECO:0007669"/>
    <property type="project" value="InterPro"/>
</dbReference>
<keyword evidence="2" id="KW-1133">Transmembrane helix</keyword>
<reference evidence="3" key="1">
    <citation type="submission" date="2022-08" db="EMBL/GenBank/DDBJ databases">
        <authorList>
            <person name="Gutierrez-Valencia J."/>
        </authorList>
    </citation>
    <scope>NUCLEOTIDE SEQUENCE</scope>
</reference>
<organism evidence="3 4">
    <name type="scientific">Linum tenue</name>
    <dbReference type="NCBI Taxonomy" id="586396"/>
    <lineage>
        <taxon>Eukaryota</taxon>
        <taxon>Viridiplantae</taxon>
        <taxon>Streptophyta</taxon>
        <taxon>Embryophyta</taxon>
        <taxon>Tracheophyta</taxon>
        <taxon>Spermatophyta</taxon>
        <taxon>Magnoliopsida</taxon>
        <taxon>eudicotyledons</taxon>
        <taxon>Gunneridae</taxon>
        <taxon>Pentapetalae</taxon>
        <taxon>rosids</taxon>
        <taxon>fabids</taxon>
        <taxon>Malpighiales</taxon>
        <taxon>Linaceae</taxon>
        <taxon>Linum</taxon>
    </lineage>
</organism>
<dbReference type="PANTHER" id="PTHR11743:SF35">
    <property type="entry name" value="PORIN_VOLTAGE-DEPENDENT ANION-SELECTIVE CHANNEL PROTEIN"/>
    <property type="match status" value="1"/>
</dbReference>
<dbReference type="Proteomes" id="UP001154282">
    <property type="component" value="Unassembled WGS sequence"/>
</dbReference>
<accession>A0AAV0IQA7</accession>
<dbReference type="EMBL" id="CAMGYJ010000004">
    <property type="protein sequence ID" value="CAI0399304.1"/>
    <property type="molecule type" value="Genomic_DNA"/>
</dbReference>
<keyword evidence="4" id="KW-1185">Reference proteome</keyword>
<feature type="transmembrane region" description="Helical" evidence="2">
    <location>
        <begin position="76"/>
        <end position="94"/>
    </location>
</feature>
<dbReference type="InterPro" id="IPR027246">
    <property type="entry name" value="Porin_Euk/Tom40"/>
</dbReference>
<proteinExistence type="inferred from homology"/>
<name>A0AAV0IQA7_9ROSI</name>
<dbReference type="Pfam" id="PF01459">
    <property type="entry name" value="Porin_3"/>
    <property type="match status" value="1"/>
</dbReference>
<dbReference type="AlphaFoldDB" id="A0AAV0IQA7"/>
<dbReference type="Gene3D" id="2.40.160.10">
    <property type="entry name" value="Porin"/>
    <property type="match status" value="1"/>
</dbReference>
<comment type="similarity">
    <text evidence="1">Belongs to the eukaryotic mitochondrial porin (TC 1.B.8.1) family.</text>
</comment>
<evidence type="ECO:0000256" key="1">
    <source>
        <dbReference type="ARBA" id="ARBA00009624"/>
    </source>
</evidence>
<sequence>MKWNFDLSCKTQEILPGLATLFRFALPDPSKVELRFTYDYVGLTAGVGVKASEHGPFSGNSYNPILSFSGLLGTNLFTMGAYISMSLSLPIFVLHSSGLSVTKKAMNCHFTRDDKLDTVRASFYHSFIDTTRIAIATVEFRDRIILVVKPAKGSLASRACIYTVRQLTLCTSV</sequence>
<comment type="caution">
    <text evidence="3">The sequence shown here is derived from an EMBL/GenBank/DDBJ whole genome shotgun (WGS) entry which is preliminary data.</text>
</comment>
<dbReference type="PANTHER" id="PTHR11743">
    <property type="entry name" value="VOLTAGE-DEPENDENT ANION-SELECTIVE CHANNEL"/>
    <property type="match status" value="1"/>
</dbReference>